<reference evidence="3" key="1">
    <citation type="submission" date="2025-08" db="UniProtKB">
        <authorList>
            <consortium name="RefSeq"/>
        </authorList>
    </citation>
    <scope>IDENTIFICATION</scope>
    <source>
        <tissue evidence="3">Whole organism</tissue>
    </source>
</reference>
<evidence type="ECO:0000256" key="1">
    <source>
        <dbReference type="SAM" id="Phobius"/>
    </source>
</evidence>
<keyword evidence="1" id="KW-0472">Membrane</keyword>
<dbReference type="OrthoDB" id="9876299at2759"/>
<keyword evidence="2" id="KW-1185">Reference proteome</keyword>
<organism evidence="2 3">
    <name type="scientific">Frankliniella occidentalis</name>
    <name type="common">Western flower thrips</name>
    <name type="synonym">Euthrips occidentalis</name>
    <dbReference type="NCBI Taxonomy" id="133901"/>
    <lineage>
        <taxon>Eukaryota</taxon>
        <taxon>Metazoa</taxon>
        <taxon>Ecdysozoa</taxon>
        <taxon>Arthropoda</taxon>
        <taxon>Hexapoda</taxon>
        <taxon>Insecta</taxon>
        <taxon>Pterygota</taxon>
        <taxon>Neoptera</taxon>
        <taxon>Paraneoptera</taxon>
        <taxon>Thysanoptera</taxon>
        <taxon>Terebrantia</taxon>
        <taxon>Thripoidea</taxon>
        <taxon>Thripidae</taxon>
        <taxon>Frankliniella</taxon>
    </lineage>
</organism>
<evidence type="ECO:0000313" key="2">
    <source>
        <dbReference type="Proteomes" id="UP000504606"/>
    </source>
</evidence>
<dbReference type="GeneID" id="127749445"/>
<proteinExistence type="predicted"/>
<keyword evidence="1" id="KW-1133">Transmembrane helix</keyword>
<gene>
    <name evidence="3" type="primary">LOC127749445</name>
</gene>
<dbReference type="AlphaFoldDB" id="A0A9C6TWD7"/>
<feature type="transmembrane region" description="Helical" evidence="1">
    <location>
        <begin position="40"/>
        <end position="61"/>
    </location>
</feature>
<evidence type="ECO:0000313" key="3">
    <source>
        <dbReference type="RefSeq" id="XP_052123540.1"/>
    </source>
</evidence>
<name>A0A9C6TWD7_FRAOC</name>
<dbReference type="RefSeq" id="XP_052123540.1">
    <property type="nucleotide sequence ID" value="XM_052267580.1"/>
</dbReference>
<accession>A0A9C6TWD7</accession>
<dbReference type="KEGG" id="foc:127749445"/>
<keyword evidence="1" id="KW-0812">Transmembrane</keyword>
<protein>
    <submittedName>
        <fullName evidence="3">Uncharacterized protein LOC127749445</fullName>
    </submittedName>
</protein>
<dbReference type="Proteomes" id="UP000504606">
    <property type="component" value="Unplaced"/>
</dbReference>
<sequence>MSCATEVRFRFLDFLVITSVRNSNVHCHHPWYKMDDHTSIVLALQLVALACIACALLLYLLRRIRPQPAGLQTKEALHADPEDVLTGRAAGRSVLITCCDTALGLQLAMHLSNVGFRVFAGLRSDPAAGQDGAVNAEATGEHD</sequence>